<dbReference type="PANTHER" id="PTHR24104:SF25">
    <property type="entry name" value="PROTEIN LIN-41"/>
    <property type="match status" value="1"/>
</dbReference>
<dbReference type="CDD" id="cd14962">
    <property type="entry name" value="NHL_like_6"/>
    <property type="match status" value="1"/>
</dbReference>
<dbReference type="GO" id="GO:0043161">
    <property type="term" value="P:proteasome-mediated ubiquitin-dependent protein catabolic process"/>
    <property type="evidence" value="ECO:0007669"/>
    <property type="project" value="TreeGrafter"/>
</dbReference>
<name>A0A2U3QEG3_9BACT</name>
<feature type="repeat" description="NHL" evidence="2">
    <location>
        <begin position="124"/>
        <end position="157"/>
    </location>
</feature>
<dbReference type="GO" id="GO:0008270">
    <property type="term" value="F:zinc ion binding"/>
    <property type="evidence" value="ECO:0007669"/>
    <property type="project" value="UniProtKB-KW"/>
</dbReference>
<accession>A0A2U3QEG3</accession>
<keyword evidence="6" id="KW-1185">Reference proteome</keyword>
<dbReference type="PROSITE" id="PS51257">
    <property type="entry name" value="PROKAR_LIPOPROTEIN"/>
    <property type="match status" value="1"/>
</dbReference>
<feature type="signal peptide" evidence="4">
    <location>
        <begin position="1"/>
        <end position="24"/>
    </location>
</feature>
<feature type="repeat" description="NHL" evidence="2">
    <location>
        <begin position="252"/>
        <end position="295"/>
    </location>
</feature>
<evidence type="ECO:0000256" key="2">
    <source>
        <dbReference type="PROSITE-ProRule" id="PRU00504"/>
    </source>
</evidence>
<feature type="region of interest" description="Disordered" evidence="3">
    <location>
        <begin position="357"/>
        <end position="389"/>
    </location>
</feature>
<dbReference type="GO" id="GO:0061630">
    <property type="term" value="F:ubiquitin protein ligase activity"/>
    <property type="evidence" value="ECO:0007669"/>
    <property type="project" value="TreeGrafter"/>
</dbReference>
<dbReference type="Pfam" id="PF01436">
    <property type="entry name" value="NHL"/>
    <property type="match status" value="1"/>
</dbReference>
<dbReference type="EMBL" id="OUUY01000013">
    <property type="protein sequence ID" value="SPP99719.1"/>
    <property type="molecule type" value="Genomic_DNA"/>
</dbReference>
<keyword evidence="1" id="KW-0677">Repeat</keyword>
<evidence type="ECO:0000256" key="3">
    <source>
        <dbReference type="SAM" id="MobiDB-lite"/>
    </source>
</evidence>
<dbReference type="Proteomes" id="UP000245125">
    <property type="component" value="Unassembled WGS sequence"/>
</dbReference>
<protein>
    <submittedName>
        <fullName evidence="5">NHL repeat protein</fullName>
    </submittedName>
</protein>
<dbReference type="PANTHER" id="PTHR24104">
    <property type="entry name" value="E3 UBIQUITIN-PROTEIN LIGASE NHLRC1-RELATED"/>
    <property type="match status" value="1"/>
</dbReference>
<feature type="repeat" description="NHL" evidence="2">
    <location>
        <begin position="158"/>
        <end position="201"/>
    </location>
</feature>
<evidence type="ECO:0000256" key="1">
    <source>
        <dbReference type="ARBA" id="ARBA00022737"/>
    </source>
</evidence>
<dbReference type="Gene3D" id="2.120.10.30">
    <property type="entry name" value="TolB, C-terminal domain"/>
    <property type="match status" value="3"/>
</dbReference>
<feature type="repeat" description="NHL" evidence="2">
    <location>
        <begin position="218"/>
        <end position="248"/>
    </location>
</feature>
<reference evidence="6" key="1">
    <citation type="submission" date="2018-03" db="EMBL/GenBank/DDBJ databases">
        <authorList>
            <person name="Zecchin S."/>
        </authorList>
    </citation>
    <scope>NUCLEOTIDE SEQUENCE [LARGE SCALE GENOMIC DNA]</scope>
</reference>
<evidence type="ECO:0000256" key="4">
    <source>
        <dbReference type="SAM" id="SignalP"/>
    </source>
</evidence>
<feature type="repeat" description="NHL" evidence="2">
    <location>
        <begin position="299"/>
        <end position="342"/>
    </location>
</feature>
<keyword evidence="4" id="KW-0732">Signal</keyword>
<evidence type="ECO:0000313" key="5">
    <source>
        <dbReference type="EMBL" id="SPP99719.1"/>
    </source>
</evidence>
<sequence>MRRVSRLILKIFSNRRWFSAALLAAMLASCAPTVEKKVWDLTWPLPPDEPRIKYVEILQSSADVGEQGGVAEALFGSDVMVLSKPYGVAVDKEGRVFVTDAGAVFVFDKKNRKFSMIGVEPGVGKLNTPAGVAVSKVDGRVYVTDIGLKRLYIYDREGKYLNAIGKENEFTNPIGVVVDDKRGRVYVVDSKKRNVRAYSTDGRFIMDIDLAKDGLKYFHTPTELALDSVGNIYVSDTQAFSIKIFDPDGNFQKIIGKLGDVPGNFARPKGVALDSEDHMYVVDAAFNNFQIFNKEGQVLLFVGAGGSNPGEFNLPAGIAIDDEDRIYVTEQYNARVQVFQYMSEKWKRAHPDLWEKAQQVSREAPVKKEDPPEKKAPVNKEDKAEEKAE</sequence>
<gene>
    <name evidence="5" type="ORF">NBG4_110022</name>
</gene>
<dbReference type="InterPro" id="IPR001258">
    <property type="entry name" value="NHL_repeat"/>
</dbReference>
<proteinExistence type="predicted"/>
<dbReference type="Pfam" id="PF17170">
    <property type="entry name" value="DUF5128"/>
    <property type="match status" value="2"/>
</dbReference>
<feature type="compositionally biased region" description="Basic and acidic residues" evidence="3">
    <location>
        <begin position="364"/>
        <end position="389"/>
    </location>
</feature>
<evidence type="ECO:0000313" key="6">
    <source>
        <dbReference type="Proteomes" id="UP000245125"/>
    </source>
</evidence>
<dbReference type="InterPro" id="IPR050952">
    <property type="entry name" value="TRIM-NHL_E3_ligases"/>
</dbReference>
<dbReference type="SUPFAM" id="SSF63829">
    <property type="entry name" value="Calcium-dependent phosphotriesterase"/>
    <property type="match status" value="1"/>
</dbReference>
<organism evidence="5 6">
    <name type="scientific">Candidatus Sulfobium mesophilum</name>
    <dbReference type="NCBI Taxonomy" id="2016548"/>
    <lineage>
        <taxon>Bacteria</taxon>
        <taxon>Pseudomonadati</taxon>
        <taxon>Nitrospirota</taxon>
        <taxon>Nitrospiria</taxon>
        <taxon>Nitrospirales</taxon>
        <taxon>Nitrospiraceae</taxon>
        <taxon>Candidatus Sulfobium</taxon>
    </lineage>
</organism>
<feature type="chain" id="PRO_5015427998" evidence="4">
    <location>
        <begin position="25"/>
        <end position="389"/>
    </location>
</feature>
<dbReference type="GO" id="GO:0000209">
    <property type="term" value="P:protein polyubiquitination"/>
    <property type="evidence" value="ECO:0007669"/>
    <property type="project" value="TreeGrafter"/>
</dbReference>
<dbReference type="PROSITE" id="PS51125">
    <property type="entry name" value="NHL"/>
    <property type="match status" value="5"/>
</dbReference>
<dbReference type="InterPro" id="IPR011042">
    <property type="entry name" value="6-blade_b-propeller_TolB-like"/>
</dbReference>
<dbReference type="AlphaFoldDB" id="A0A2U3QEG3"/>